<dbReference type="InterPro" id="IPR036844">
    <property type="entry name" value="Hint_dom_sf"/>
</dbReference>
<dbReference type="SUPFAM" id="SSF51294">
    <property type="entry name" value="Hedgehog/intein (Hint) domain"/>
    <property type="match status" value="1"/>
</dbReference>
<keyword evidence="3" id="KW-1185">Reference proteome</keyword>
<protein>
    <submittedName>
        <fullName evidence="2">Uncharacterized protein</fullName>
    </submittedName>
</protein>
<dbReference type="EMBL" id="BNBF01000004">
    <property type="protein sequence ID" value="GHG43245.1"/>
    <property type="molecule type" value="Genomic_DNA"/>
</dbReference>
<dbReference type="RefSeq" id="WP_189980294.1">
    <property type="nucleotide sequence ID" value="NZ_BNBF01000004.1"/>
</dbReference>
<evidence type="ECO:0000313" key="2">
    <source>
        <dbReference type="EMBL" id="GHG43245.1"/>
    </source>
</evidence>
<sequence>MTYGFTTSASDEAAMQGICFDDETELLTSEGWKPFPEVRGDEQVLTLNGDTAEWGSITKVIRAPFDGDLNLHDGDRVNFCITHNHRLLASPMHYRKPDQTLCRYCDRSVGAKGIARHEGTHQRRGDEMIRPQRQPAGEPVRRWHLAEYQDLPQEFFIRRTNTWRGHSPDTVTFDAPAPARNQKPHHQVARTFAFKDWAAFLGWFVAEGWTTGDGRNNRIGIAQNPAEKY</sequence>
<proteinExistence type="predicted"/>
<dbReference type="Proteomes" id="UP000619355">
    <property type="component" value="Unassembled WGS sequence"/>
</dbReference>
<feature type="region of interest" description="Disordered" evidence="1">
    <location>
        <begin position="117"/>
        <end position="137"/>
    </location>
</feature>
<comment type="caution">
    <text evidence="2">The sequence shown here is derived from an EMBL/GenBank/DDBJ whole genome shotgun (WGS) entry which is preliminary data.</text>
</comment>
<reference evidence="3" key="1">
    <citation type="journal article" date="2019" name="Int. J. Syst. Evol. Microbiol.">
        <title>The Global Catalogue of Microorganisms (GCM) 10K type strain sequencing project: providing services to taxonomists for standard genome sequencing and annotation.</title>
        <authorList>
            <consortium name="The Broad Institute Genomics Platform"/>
            <consortium name="The Broad Institute Genome Sequencing Center for Infectious Disease"/>
            <person name="Wu L."/>
            <person name="Ma J."/>
        </authorList>
    </citation>
    <scope>NUCLEOTIDE SEQUENCE [LARGE SCALE GENOMIC DNA]</scope>
    <source>
        <strain evidence="3">JCM 4253</strain>
    </source>
</reference>
<accession>A0A919C2J3</accession>
<dbReference type="AlphaFoldDB" id="A0A919C2J3"/>
<name>A0A919C2J3_9ACTN</name>
<gene>
    <name evidence="2" type="ORF">GCM10018980_20040</name>
</gene>
<feature type="compositionally biased region" description="Basic and acidic residues" evidence="1">
    <location>
        <begin position="117"/>
        <end position="130"/>
    </location>
</feature>
<organism evidence="2 3">
    <name type="scientific">Streptomyces capoamus</name>
    <dbReference type="NCBI Taxonomy" id="68183"/>
    <lineage>
        <taxon>Bacteria</taxon>
        <taxon>Bacillati</taxon>
        <taxon>Actinomycetota</taxon>
        <taxon>Actinomycetes</taxon>
        <taxon>Kitasatosporales</taxon>
        <taxon>Streptomycetaceae</taxon>
        <taxon>Streptomyces</taxon>
    </lineage>
</organism>
<evidence type="ECO:0000313" key="3">
    <source>
        <dbReference type="Proteomes" id="UP000619355"/>
    </source>
</evidence>
<evidence type="ECO:0000256" key="1">
    <source>
        <dbReference type="SAM" id="MobiDB-lite"/>
    </source>
</evidence>